<keyword evidence="2" id="KW-0285">Flavoprotein</keyword>
<evidence type="ECO:0000313" key="8">
    <source>
        <dbReference type="Proteomes" id="UP000053259"/>
    </source>
</evidence>
<evidence type="ECO:0000259" key="6">
    <source>
        <dbReference type="Pfam" id="PF01494"/>
    </source>
</evidence>
<dbReference type="EMBL" id="KN847591">
    <property type="protein sequence ID" value="KIV98919.1"/>
    <property type="molecule type" value="Genomic_DNA"/>
</dbReference>
<dbReference type="GeneID" id="27317335"/>
<comment type="similarity">
    <text evidence="1">Belongs to the paxM FAD-dependent monooxygenase family.</text>
</comment>
<keyword evidence="8" id="KW-1185">Reference proteome</keyword>
<feature type="domain" description="FAD-binding" evidence="6">
    <location>
        <begin position="14"/>
        <end position="345"/>
    </location>
</feature>
<dbReference type="VEuPathDB" id="FungiDB:PV09_09362"/>
<name>A0A0D1ZXW4_9PEZI</name>
<keyword evidence="5" id="KW-0503">Monooxygenase</keyword>
<dbReference type="InterPro" id="IPR050493">
    <property type="entry name" value="FAD-dep_Monooxygenase_BioMet"/>
</dbReference>
<evidence type="ECO:0000256" key="5">
    <source>
        <dbReference type="ARBA" id="ARBA00023033"/>
    </source>
</evidence>
<dbReference type="HOGENOM" id="CLU_009665_19_1_1"/>
<dbReference type="Gene3D" id="3.50.50.60">
    <property type="entry name" value="FAD/NAD(P)-binding domain"/>
    <property type="match status" value="1"/>
</dbReference>
<dbReference type="SUPFAM" id="SSF51905">
    <property type="entry name" value="FAD/NAD(P)-binding domain"/>
    <property type="match status" value="1"/>
</dbReference>
<evidence type="ECO:0000256" key="4">
    <source>
        <dbReference type="ARBA" id="ARBA00023002"/>
    </source>
</evidence>
<dbReference type="STRING" id="253628.A0A0D1ZXW4"/>
<protein>
    <recommendedName>
        <fullName evidence="6">FAD-binding domain-containing protein</fullName>
    </recommendedName>
</protein>
<reference evidence="7 8" key="1">
    <citation type="submission" date="2015-01" db="EMBL/GenBank/DDBJ databases">
        <title>The Genome Sequence of Ochroconis gallopava CBS43764.</title>
        <authorList>
            <consortium name="The Broad Institute Genomics Platform"/>
            <person name="Cuomo C."/>
            <person name="de Hoog S."/>
            <person name="Gorbushina A."/>
            <person name="Stielow B."/>
            <person name="Teixiera M."/>
            <person name="Abouelleil A."/>
            <person name="Chapman S.B."/>
            <person name="Priest M."/>
            <person name="Young S.K."/>
            <person name="Wortman J."/>
            <person name="Nusbaum C."/>
            <person name="Birren B."/>
        </authorList>
    </citation>
    <scope>NUCLEOTIDE SEQUENCE [LARGE SCALE GENOMIC DNA]</scope>
    <source>
        <strain evidence="7 8">CBS 43764</strain>
    </source>
</reference>
<keyword evidence="3" id="KW-0274">FAD</keyword>
<dbReference type="AlphaFoldDB" id="A0A0D1ZXW4"/>
<dbReference type="PANTHER" id="PTHR13789">
    <property type="entry name" value="MONOOXYGENASE"/>
    <property type="match status" value="1"/>
</dbReference>
<accession>A0A0D1ZXW4</accession>
<sequence>MTAKDMQRYPPSEIDILIVGGGLGGMTAAIECYRKGHNVRIIEKRPDFNTFGDLIGITRSAQRSMLKWPGFLGRLMKNALPPTLEFYKYDGTMIVKLGDRDVGREGIISAPLWRNTLHSELYQYAIELGIPIEFNVNATEFYESSSKGFVRAKDGRIYEADLVIAADGLSSRSEKLIAKEYEAPTSSEYAIYRTSFPLDHALKNPDVAAFWGSEDFQGVRIFLADDLHIVTAKSTKTNRITWMMTHKDVNKSASEAWSADCPASDALAFVPESAGWPGYIRGLIKQTPNNRCVNWSLMWRSPREDWVSPKGRVVQVGDACHPFIPTSGSGAVMAMEDGYSLAACLQIAGKDKIPLAVKVHNKLRFERVSFAQKMGFDTREFYHHPNWDNMMKHPEALGVVRPWILEHDAEKYAIDNFAACAKHIIEGAPFENNNGPPGEKYVPWKISELLETAERNRQKQFTKL</sequence>
<dbReference type="GO" id="GO:0004497">
    <property type="term" value="F:monooxygenase activity"/>
    <property type="evidence" value="ECO:0007669"/>
    <property type="project" value="UniProtKB-KW"/>
</dbReference>
<dbReference type="RefSeq" id="XP_016208789.1">
    <property type="nucleotide sequence ID" value="XM_016363410.1"/>
</dbReference>
<evidence type="ECO:0000313" key="7">
    <source>
        <dbReference type="EMBL" id="KIV98919.1"/>
    </source>
</evidence>
<dbReference type="PANTHER" id="PTHR13789:SF236">
    <property type="entry name" value="MONOOXYGENASE, PUTATIVE (AFU_ORTHOLOGUE AFUA_6G12060)-RELATED"/>
    <property type="match status" value="1"/>
</dbReference>
<dbReference type="InParanoid" id="A0A0D1ZXW4"/>
<evidence type="ECO:0000256" key="1">
    <source>
        <dbReference type="ARBA" id="ARBA00007992"/>
    </source>
</evidence>
<dbReference type="InterPro" id="IPR002938">
    <property type="entry name" value="FAD-bd"/>
</dbReference>
<keyword evidence="4" id="KW-0560">Oxidoreductase</keyword>
<dbReference type="GO" id="GO:0071949">
    <property type="term" value="F:FAD binding"/>
    <property type="evidence" value="ECO:0007669"/>
    <property type="project" value="InterPro"/>
</dbReference>
<evidence type="ECO:0000256" key="3">
    <source>
        <dbReference type="ARBA" id="ARBA00022827"/>
    </source>
</evidence>
<dbReference type="PRINTS" id="PR00420">
    <property type="entry name" value="RNGMNOXGNASE"/>
</dbReference>
<proteinExistence type="inferred from homology"/>
<organism evidence="7 8">
    <name type="scientific">Verruconis gallopava</name>
    <dbReference type="NCBI Taxonomy" id="253628"/>
    <lineage>
        <taxon>Eukaryota</taxon>
        <taxon>Fungi</taxon>
        <taxon>Dikarya</taxon>
        <taxon>Ascomycota</taxon>
        <taxon>Pezizomycotina</taxon>
        <taxon>Dothideomycetes</taxon>
        <taxon>Pleosporomycetidae</taxon>
        <taxon>Venturiales</taxon>
        <taxon>Sympoventuriaceae</taxon>
        <taxon>Verruconis</taxon>
    </lineage>
</organism>
<dbReference type="OrthoDB" id="16820at2759"/>
<dbReference type="InterPro" id="IPR036188">
    <property type="entry name" value="FAD/NAD-bd_sf"/>
</dbReference>
<evidence type="ECO:0000256" key="2">
    <source>
        <dbReference type="ARBA" id="ARBA00022630"/>
    </source>
</evidence>
<dbReference type="Pfam" id="PF01494">
    <property type="entry name" value="FAD_binding_3"/>
    <property type="match status" value="1"/>
</dbReference>
<dbReference type="Proteomes" id="UP000053259">
    <property type="component" value="Unassembled WGS sequence"/>
</dbReference>
<gene>
    <name evidence="7" type="ORF">PV09_09362</name>
</gene>